<keyword evidence="4" id="KW-1133">Transmembrane helix</keyword>
<dbReference type="GO" id="GO:0003824">
    <property type="term" value="F:catalytic activity"/>
    <property type="evidence" value="ECO:0007669"/>
    <property type="project" value="UniProtKB-KW"/>
</dbReference>
<dbReference type="GO" id="GO:0042742">
    <property type="term" value="P:defense response to bacterium"/>
    <property type="evidence" value="ECO:0007669"/>
    <property type="project" value="UniProtKB-KW"/>
</dbReference>
<dbReference type="Gene3D" id="1.20.120.20">
    <property type="entry name" value="Apolipoprotein"/>
    <property type="match status" value="2"/>
</dbReference>
<dbReference type="InterPro" id="IPR011055">
    <property type="entry name" value="Dup_hybrid_motif"/>
</dbReference>
<keyword evidence="1" id="KW-0929">Antimicrobial</keyword>
<keyword evidence="3" id="KW-0175">Coiled coil</keyword>
<evidence type="ECO:0000313" key="6">
    <source>
        <dbReference type="EMBL" id="ASN69512.1"/>
    </source>
</evidence>
<name>A0A2H4J322_9CAUD</name>
<evidence type="ECO:0000256" key="2">
    <source>
        <dbReference type="ARBA" id="ARBA00022638"/>
    </source>
</evidence>
<protein>
    <submittedName>
        <fullName evidence="6">Putative tail length tapemeasure protein</fullName>
    </submittedName>
</protein>
<dbReference type="GO" id="GO:0031640">
    <property type="term" value="P:killing of cells of another organism"/>
    <property type="evidence" value="ECO:0007669"/>
    <property type="project" value="UniProtKB-KW"/>
</dbReference>
<dbReference type="PANTHER" id="PTHR37813:SF1">
    <property type="entry name" value="FELS-2 PROPHAGE PROTEIN"/>
    <property type="match status" value="1"/>
</dbReference>
<proteinExistence type="predicted"/>
<dbReference type="SUPFAM" id="SSF53955">
    <property type="entry name" value="Lysozyme-like"/>
    <property type="match status" value="1"/>
</dbReference>
<evidence type="ECO:0000256" key="4">
    <source>
        <dbReference type="SAM" id="Phobius"/>
    </source>
</evidence>
<feature type="transmembrane region" description="Helical" evidence="4">
    <location>
        <begin position="817"/>
        <end position="837"/>
    </location>
</feature>
<dbReference type="Pfam" id="PF01551">
    <property type="entry name" value="Peptidase_M23"/>
    <property type="match status" value="1"/>
</dbReference>
<evidence type="ECO:0000259" key="5">
    <source>
        <dbReference type="Pfam" id="PF01551"/>
    </source>
</evidence>
<dbReference type="Gene3D" id="2.70.70.10">
    <property type="entry name" value="Glucose Permease (Domain IIA)"/>
    <property type="match status" value="1"/>
</dbReference>
<reference evidence="6" key="1">
    <citation type="submission" date="2017-06" db="EMBL/GenBank/DDBJ databases">
        <title>Novel phages from South African skin metaviromes.</title>
        <authorList>
            <person name="van Zyl L.J."/>
            <person name="Abrahams Y."/>
            <person name="Stander E.A."/>
            <person name="Kirby B.M."/>
            <person name="Clavaud C."/>
            <person name="Farcet C."/>
            <person name="Breton L."/>
            <person name="Trindade M.I."/>
        </authorList>
    </citation>
    <scope>NUCLEOTIDE SEQUENCE</scope>
</reference>
<dbReference type="InterPro" id="IPR023346">
    <property type="entry name" value="Lysozyme-like_dom_sf"/>
</dbReference>
<feature type="coiled-coil region" evidence="3">
    <location>
        <begin position="91"/>
        <end position="146"/>
    </location>
</feature>
<dbReference type="CDD" id="cd12797">
    <property type="entry name" value="M23_peptidase"/>
    <property type="match status" value="1"/>
</dbReference>
<dbReference type="SUPFAM" id="SSF51261">
    <property type="entry name" value="Duplicated hybrid motif"/>
    <property type="match status" value="1"/>
</dbReference>
<dbReference type="EMBL" id="MF417891">
    <property type="protein sequence ID" value="ASN69512.1"/>
    <property type="molecule type" value="Genomic_DNA"/>
</dbReference>
<gene>
    <name evidence="6" type="ORF">10S13_48</name>
</gene>
<evidence type="ECO:0000256" key="1">
    <source>
        <dbReference type="ARBA" id="ARBA00022529"/>
    </source>
</evidence>
<sequence length="1865" mass="203333">MANFNLGAEVSLDVDPLQASKQTLERNLKDINKSLRSQRAEFKKNELSAEQLAEREKSLGRAVKLQEGLLERRKKDLQSVRDEMSKSNVVTDAQRTKLQSASRAVQQAENQLSNYNKELKETEVAYKQFNRSTDQVKNSLRELKNRAKSSEIAFKQSTRSVDSYKDHLTTMNYTISKSKGNIDLLKKNLREVSNAHGSASRQADKLRNDIMKESIAMQIAQGRADELADELKEVERQQRKVALAGAMMAAGFAGARGSMDRIATTLRSFGELTQGIVGGIMATQFANLVPIMGSVVSAGAGIGGMLTSLAGGAIGLGGAFGIGMGAINAFAGQATYALKKLEDGELRVTNEVRSYQSALNGLKSSWDGLIAQNQSAIFNTLTNGIKTANYALRTLNPFLTTTASQIENMSGRMHTWVTSSQNARTAFSILNNQGTKAFGNLLNGAYHFFDGTVAVFNKLSPLFVWASKGFENMGLSFRRWVNSVEGSNAINSFVQYTKTNLPIVGRIFANVFSGLFNLFGAFAGHSHNVLLGIESVTEGFRQWSAQLKKSDGFQQFINYLETNGPKVWSIVKNISMALWGLIKGMAPVASVTLSLTAAVTQWLASMTNAHPWIGKLLGSTVALTGAMMLFLKPIFLVKGALTGMRGALLAVTGAETLLGKSGAFATLGMKRQAVQARITAIATRAWSVATKAAALATRGLGLAIRFLSGPIGWIVTAIGAVIFIIVELWKHNETFRNFVIGAWTAIKNTAISVFGFLRPYIVGIWNGIKTASLVVWNLMKTSATLTWNAIKFAIQNPIQALKNALSFIWNGIKASALFAWNSIKVGVMAIIGGWLALVRANFAMWRTVITGVWNGIKYVSIAIWNGIKNGVMAIIRGWIGLIRASFNGLRGFFSAMWNGIKSVSIAIWNGIKNGVIAIVRALVGNTKRSIATLRSFISGVWNAIKVISLRVWNAIKNGVISAVRGLSSGVRNIIGTLRGWIISAWNYIKNKVVNLAKALGNGVKRAFNSLWGAVKKIFGSIRNFAVKTWTYIKNKVISLAKGLYSGVKRAFTGTWNFVKRVFNNIKNFSVKTWNYIKNKVVSLAKGLYNGVKRYYGNLWNNTKSVFGKLRSWLIKTWKNIKSSVVNHAKGLWSGVKGTWSRLKSGTSSTFGRVKSDTISKWKGMKSSVTGLAKGLWSSVRNTFRNMASGLKTLIGRIKSHISNMVGGVKGGLNKLIGGVNWVAGKLGMDKLPTLKLHTGTTHTQKFVTNGKINQDTLATVGDKGRGNGPGGFRHEMIRYPNGRTAITPNRDTTAFLPKGSQVYNGAQTHSMLNNHPAFATGTLPKFANGTLSSLLGGGKKPKKHKHDDNLVGDVANGTKALAGKVVNGGKAVVSKTLETAGKGKDWLKSAIGDVMDWFEKPGKLVDKVLEGFGVSLDGFGIAKSAELPFNMMKAMFKKLKTGIKNKFTEWFDEAGGGEGGWVDISKGVNFPFSPHGRAPGYPFPYPHMGVDLNYVYDKLYSTHNGTATAKTGYNGGFGNSMWIKSGIYDIIYGHMSKLAFRGSKKVHPGSYLGVSGNTGMSSGPHLHYEMRKNGKPINPMPFLKKQSKGGGKSGGSRAASKWRPEIIKALRANGLPTSSNYVNAWIRQVQSESGGNAGARQQVQDVNSGPNAARGLLQVIPTTFAANKLPGHGNIMNGLDNAMAAINYAKKRYGKSGMLQVIGHGHGYAKGTKNARKGFANIFEEGGEIMRMRGGETVIPNDVSIEAFKQIANSDIFARTQSAVYEAISRYADEIRQDKAQKQQEQYRKDMEYQALKEQNSKLTSLVDKMDTIISSLLNIEDSSERTANKKTVIDKFSHEKEVNNIVDKRERNKVRTSKFKPRLT</sequence>
<dbReference type="SUPFAM" id="SSF57997">
    <property type="entry name" value="Tropomyosin"/>
    <property type="match status" value="1"/>
</dbReference>
<evidence type="ECO:0000256" key="3">
    <source>
        <dbReference type="SAM" id="Coils"/>
    </source>
</evidence>
<dbReference type="CDD" id="cd13402">
    <property type="entry name" value="LT_TF-like"/>
    <property type="match status" value="1"/>
</dbReference>
<keyword evidence="2" id="KW-0081">Bacteriolytic enzyme</keyword>
<accession>A0A2H4J322</accession>
<feature type="domain" description="M23ase beta-sheet core" evidence="5">
    <location>
        <begin position="1486"/>
        <end position="1579"/>
    </location>
</feature>
<feature type="coiled-coil region" evidence="3">
    <location>
        <begin position="217"/>
        <end position="244"/>
    </location>
</feature>
<feature type="transmembrane region" description="Helical" evidence="4">
    <location>
        <begin position="711"/>
        <end position="729"/>
    </location>
</feature>
<feature type="transmembrane region" description="Helical" evidence="4">
    <location>
        <begin position="576"/>
        <end position="604"/>
    </location>
</feature>
<dbReference type="PANTHER" id="PTHR37813">
    <property type="entry name" value="FELS-2 PROPHAGE PROTEIN"/>
    <property type="match status" value="1"/>
</dbReference>
<feature type="transmembrane region" description="Helical" evidence="4">
    <location>
        <begin position="616"/>
        <end position="635"/>
    </location>
</feature>
<keyword evidence="4" id="KW-0812">Transmembrane</keyword>
<dbReference type="InterPro" id="IPR016047">
    <property type="entry name" value="M23ase_b-sheet_dom"/>
</dbReference>
<organism evidence="6">
    <name type="scientific">uncultured Caudovirales phage</name>
    <dbReference type="NCBI Taxonomy" id="2100421"/>
    <lineage>
        <taxon>Viruses</taxon>
        <taxon>Duplodnaviria</taxon>
        <taxon>Heunggongvirae</taxon>
        <taxon>Uroviricota</taxon>
        <taxon>Caudoviricetes</taxon>
        <taxon>Peduoviridae</taxon>
        <taxon>Maltschvirus</taxon>
        <taxon>Maltschvirus maltsch</taxon>
    </lineage>
</organism>
<keyword evidence="4" id="KW-0472">Membrane</keyword>